<evidence type="ECO:0000313" key="1">
    <source>
        <dbReference type="EMBL" id="EEF60310.1"/>
    </source>
</evidence>
<evidence type="ECO:0000313" key="2">
    <source>
        <dbReference type="Proteomes" id="UP000003688"/>
    </source>
</evidence>
<protein>
    <submittedName>
        <fullName evidence="1">Uncharacterized protein</fullName>
    </submittedName>
</protein>
<name>B9XIP7_PEDPL</name>
<dbReference type="STRING" id="320771.Cflav_PD3006"/>
<dbReference type="Proteomes" id="UP000003688">
    <property type="component" value="Unassembled WGS sequence"/>
</dbReference>
<proteinExistence type="predicted"/>
<comment type="caution">
    <text evidence="1">The sequence shown here is derived from an EMBL/GenBank/DDBJ whole genome shotgun (WGS) entry which is preliminary data.</text>
</comment>
<reference evidence="1 2" key="1">
    <citation type="journal article" date="2011" name="J. Bacteriol.">
        <title>Genome sequence of 'Pedosphaera parvula' Ellin514, an aerobic Verrucomicrobial isolate from pasture soil.</title>
        <authorList>
            <person name="Kant R."/>
            <person name="van Passel M.W."/>
            <person name="Sangwan P."/>
            <person name="Palva A."/>
            <person name="Lucas S."/>
            <person name="Copeland A."/>
            <person name="Lapidus A."/>
            <person name="Glavina Del Rio T."/>
            <person name="Dalin E."/>
            <person name="Tice H."/>
            <person name="Bruce D."/>
            <person name="Goodwin L."/>
            <person name="Pitluck S."/>
            <person name="Chertkov O."/>
            <person name="Larimer F.W."/>
            <person name="Land M.L."/>
            <person name="Hauser L."/>
            <person name="Brettin T.S."/>
            <person name="Detter J.C."/>
            <person name="Han S."/>
            <person name="de Vos W.M."/>
            <person name="Janssen P.H."/>
            <person name="Smidt H."/>
        </authorList>
    </citation>
    <scope>NUCLEOTIDE SEQUENCE [LARGE SCALE GENOMIC DNA]</scope>
    <source>
        <strain evidence="1 2">Ellin514</strain>
    </source>
</reference>
<dbReference type="EMBL" id="ABOX02000018">
    <property type="protein sequence ID" value="EEF60310.1"/>
    <property type="molecule type" value="Genomic_DNA"/>
</dbReference>
<keyword evidence="2" id="KW-1185">Reference proteome</keyword>
<accession>B9XIP7</accession>
<dbReference type="AlphaFoldDB" id="B9XIP7"/>
<gene>
    <name evidence="1" type="ORF">Cflav_PD3006</name>
</gene>
<organism evidence="1 2">
    <name type="scientific">Pedosphaera parvula (strain Ellin514)</name>
    <dbReference type="NCBI Taxonomy" id="320771"/>
    <lineage>
        <taxon>Bacteria</taxon>
        <taxon>Pseudomonadati</taxon>
        <taxon>Verrucomicrobiota</taxon>
        <taxon>Pedosphaerae</taxon>
        <taxon>Pedosphaerales</taxon>
        <taxon>Pedosphaeraceae</taxon>
        <taxon>Pedosphaera</taxon>
    </lineage>
</organism>
<sequence>MRLNSRDSEELQYFTQFSEFPSFTFNYTPRMFAATPFLSTRSPSVFKIPLLPTSNKGILFMLHPASSLLC</sequence>